<evidence type="ECO:0008006" key="4">
    <source>
        <dbReference type="Google" id="ProtNLM"/>
    </source>
</evidence>
<dbReference type="InterPro" id="IPR036312">
    <property type="entry name" value="Bifun_inhib/LTP/seed_sf"/>
</dbReference>
<comment type="similarity">
    <text evidence="1">Belongs to the plant LTP family.</text>
</comment>
<dbReference type="PANTHER" id="PTHR33076">
    <property type="entry name" value="NON-SPECIFIC LIPID-TRANSFER PROTEIN 2-RELATED"/>
    <property type="match status" value="1"/>
</dbReference>
<evidence type="ECO:0000313" key="2">
    <source>
        <dbReference type="EMBL" id="CAK9155793.1"/>
    </source>
</evidence>
<proteinExistence type="inferred from homology"/>
<dbReference type="PRINTS" id="PR00382">
    <property type="entry name" value="LIPIDTRNSFER"/>
</dbReference>
<evidence type="ECO:0000256" key="1">
    <source>
        <dbReference type="ARBA" id="ARBA00009748"/>
    </source>
</evidence>
<dbReference type="Proteomes" id="UP001642360">
    <property type="component" value="Unassembled WGS sequence"/>
</dbReference>
<reference evidence="2 3" key="1">
    <citation type="submission" date="2024-02" db="EMBL/GenBank/DDBJ databases">
        <authorList>
            <person name="Vignale AGUSTIN F."/>
            <person name="Sosa J E."/>
            <person name="Modenutti C."/>
        </authorList>
    </citation>
    <scope>NUCLEOTIDE SEQUENCE [LARGE SCALE GENOMIC DNA]</scope>
</reference>
<accession>A0ABC8SF22</accession>
<sequence>MKGMAKKPEDKRVASNCMKEAANRYPNFMDDAAQALPDKCGVKMDFPISRRIDCK</sequence>
<keyword evidence="3" id="KW-1185">Reference proteome</keyword>
<protein>
    <recommendedName>
        <fullName evidence="4">Non-specific lipid-transfer protein</fullName>
    </recommendedName>
</protein>
<name>A0ABC8SF22_9AQUA</name>
<dbReference type="EMBL" id="CAUOFW020002745">
    <property type="protein sequence ID" value="CAK9155793.1"/>
    <property type="molecule type" value="Genomic_DNA"/>
</dbReference>
<dbReference type="Gene3D" id="1.10.110.10">
    <property type="entry name" value="Plant lipid-transfer and hydrophobic proteins"/>
    <property type="match status" value="1"/>
</dbReference>
<organism evidence="2 3">
    <name type="scientific">Ilex paraguariensis</name>
    <name type="common">yerba mate</name>
    <dbReference type="NCBI Taxonomy" id="185542"/>
    <lineage>
        <taxon>Eukaryota</taxon>
        <taxon>Viridiplantae</taxon>
        <taxon>Streptophyta</taxon>
        <taxon>Embryophyta</taxon>
        <taxon>Tracheophyta</taxon>
        <taxon>Spermatophyta</taxon>
        <taxon>Magnoliopsida</taxon>
        <taxon>eudicotyledons</taxon>
        <taxon>Gunneridae</taxon>
        <taxon>Pentapetalae</taxon>
        <taxon>asterids</taxon>
        <taxon>campanulids</taxon>
        <taxon>Aquifoliales</taxon>
        <taxon>Aquifoliaceae</taxon>
        <taxon>Ilex</taxon>
    </lineage>
</organism>
<dbReference type="InterPro" id="IPR000528">
    <property type="entry name" value="Plant_nsLTP"/>
</dbReference>
<gene>
    <name evidence="2" type="ORF">ILEXP_LOCUS24204</name>
</gene>
<feature type="non-terminal residue" evidence="2">
    <location>
        <position position="55"/>
    </location>
</feature>
<evidence type="ECO:0000313" key="3">
    <source>
        <dbReference type="Proteomes" id="UP001642360"/>
    </source>
</evidence>
<comment type="caution">
    <text evidence="2">The sequence shown here is derived from an EMBL/GenBank/DDBJ whole genome shotgun (WGS) entry which is preliminary data.</text>
</comment>
<dbReference type="SUPFAM" id="SSF47699">
    <property type="entry name" value="Bifunctional inhibitor/lipid-transfer protein/seed storage 2S albumin"/>
    <property type="match status" value="1"/>
</dbReference>
<dbReference type="AlphaFoldDB" id="A0ABC8SF22"/>